<keyword evidence="3" id="KW-1185">Reference proteome</keyword>
<feature type="compositionally biased region" description="Low complexity" evidence="1">
    <location>
        <begin position="314"/>
        <end position="335"/>
    </location>
</feature>
<feature type="region of interest" description="Disordered" evidence="1">
    <location>
        <begin position="281"/>
        <end position="335"/>
    </location>
</feature>
<proteinExistence type="predicted"/>
<dbReference type="InterPro" id="IPR013783">
    <property type="entry name" value="Ig-like_fold"/>
</dbReference>
<comment type="caution">
    <text evidence="2">The sequence shown here is derived from an EMBL/GenBank/DDBJ whole genome shotgun (WGS) entry which is preliminary data.</text>
</comment>
<evidence type="ECO:0000256" key="1">
    <source>
        <dbReference type="SAM" id="MobiDB-lite"/>
    </source>
</evidence>
<dbReference type="Gene3D" id="2.60.40.10">
    <property type="entry name" value="Immunoglobulins"/>
    <property type="match status" value="1"/>
</dbReference>
<sequence>MPSCHLSGLAASVIAAGQSSFTAASTGAACGSYTVLVAARDGQGNPVGCTAPTAGSFGLLWDGAALAVGGPNTCTPGPDPVAPLFLATLRPARAGGHTLAPTYGGVALATGQPASVTLGPGPVDALASGLAVANRTEAGRPLAALVTARDACGNVVACPTGAAGLVLLWDGAATSPAASWACAGPAFRGSLTPTAAGLHALGVTLGAGGPLVGGEAARVTVCPGAIAAGSSAFAVSSRAVEAGDLLALTLAARDAYGNPVPCTGPTAALAFACCGTGSPSGPPMTGRGPGWPAGAARRASSRPPCDPPAPGRTPSPRAAGALPPRLLASAPSHAG</sequence>
<dbReference type="EMBL" id="JAPMOS010000019">
    <property type="protein sequence ID" value="KAJ4459523.1"/>
    <property type="molecule type" value="Genomic_DNA"/>
</dbReference>
<evidence type="ECO:0000313" key="2">
    <source>
        <dbReference type="EMBL" id="KAJ4459523.1"/>
    </source>
</evidence>
<dbReference type="Proteomes" id="UP001141327">
    <property type="component" value="Unassembled WGS sequence"/>
</dbReference>
<gene>
    <name evidence="2" type="ORF">PAPYR_4583</name>
</gene>
<reference evidence="2" key="1">
    <citation type="journal article" date="2022" name="bioRxiv">
        <title>Genomics of Preaxostyla Flagellates Illuminates Evolutionary Transitions and the Path Towards Mitochondrial Loss.</title>
        <authorList>
            <person name="Novak L.V.F."/>
            <person name="Treitli S.C."/>
            <person name="Pyrih J."/>
            <person name="Halakuc P."/>
            <person name="Pipaliya S.V."/>
            <person name="Vacek V."/>
            <person name="Brzon O."/>
            <person name="Soukal P."/>
            <person name="Eme L."/>
            <person name="Dacks J.B."/>
            <person name="Karnkowska A."/>
            <person name="Elias M."/>
            <person name="Hampl V."/>
        </authorList>
    </citation>
    <scope>NUCLEOTIDE SEQUENCE</scope>
    <source>
        <strain evidence="2">RCP-MX</strain>
    </source>
</reference>
<feature type="compositionally biased region" description="Pro residues" evidence="1">
    <location>
        <begin position="304"/>
        <end position="313"/>
    </location>
</feature>
<name>A0ABQ8UJX7_9EUKA</name>
<organism evidence="2 3">
    <name type="scientific">Paratrimastix pyriformis</name>
    <dbReference type="NCBI Taxonomy" id="342808"/>
    <lineage>
        <taxon>Eukaryota</taxon>
        <taxon>Metamonada</taxon>
        <taxon>Preaxostyla</taxon>
        <taxon>Paratrimastigidae</taxon>
        <taxon>Paratrimastix</taxon>
    </lineage>
</organism>
<evidence type="ECO:0000313" key="3">
    <source>
        <dbReference type="Proteomes" id="UP001141327"/>
    </source>
</evidence>
<protein>
    <submittedName>
        <fullName evidence="2">Uncharacterized protein</fullName>
    </submittedName>
</protein>
<accession>A0ABQ8UJX7</accession>
<feature type="compositionally biased region" description="Low complexity" evidence="1">
    <location>
        <begin position="281"/>
        <end position="303"/>
    </location>
</feature>